<reference evidence="1 2" key="1">
    <citation type="submission" date="2021-03" db="EMBL/GenBank/DDBJ databases">
        <title>Sequencing the genomes of 1000 actinobacteria strains.</title>
        <authorList>
            <person name="Klenk H.-P."/>
        </authorList>
    </citation>
    <scope>NUCLEOTIDE SEQUENCE [LARGE SCALE GENOMIC DNA]</scope>
    <source>
        <strain evidence="1 2">DSM 15454</strain>
    </source>
</reference>
<dbReference type="RefSeq" id="WP_344033478.1">
    <property type="nucleotide sequence ID" value="NZ_BAAAMI010000018.1"/>
</dbReference>
<dbReference type="EMBL" id="JAGIOE010000001">
    <property type="protein sequence ID" value="MBP2375285.1"/>
    <property type="molecule type" value="Genomic_DNA"/>
</dbReference>
<evidence type="ECO:0000313" key="2">
    <source>
        <dbReference type="Proteomes" id="UP000766570"/>
    </source>
</evidence>
<comment type="caution">
    <text evidence="1">The sequence shown here is derived from an EMBL/GenBank/DDBJ whole genome shotgun (WGS) entry which is preliminary data.</text>
</comment>
<gene>
    <name evidence="1" type="ORF">JOF46_003197</name>
</gene>
<accession>A0ABS4WGE2</accession>
<proteinExistence type="predicted"/>
<sequence length="116" mass="12928">MGIARLTNLLKRDRKRASIDEVIEITQRLEKHFTRYAKPGTPGSADAVARSAAWIRNRVAGAESREQLRRGARDGLNAMRGGMASLTDTYVGEGPADFAMIERSWDQLRTALTRLL</sequence>
<keyword evidence="2" id="KW-1185">Reference proteome</keyword>
<dbReference type="Proteomes" id="UP000766570">
    <property type="component" value="Unassembled WGS sequence"/>
</dbReference>
<organism evidence="1 2">
    <name type="scientific">Paeniglutamicibacter psychrophenolicus</name>
    <dbReference type="NCBI Taxonomy" id="257454"/>
    <lineage>
        <taxon>Bacteria</taxon>
        <taxon>Bacillati</taxon>
        <taxon>Actinomycetota</taxon>
        <taxon>Actinomycetes</taxon>
        <taxon>Micrococcales</taxon>
        <taxon>Micrococcaceae</taxon>
        <taxon>Paeniglutamicibacter</taxon>
    </lineage>
</organism>
<protein>
    <submittedName>
        <fullName evidence="1">Uncharacterized protein</fullName>
    </submittedName>
</protein>
<name>A0ABS4WGE2_9MICC</name>
<evidence type="ECO:0000313" key="1">
    <source>
        <dbReference type="EMBL" id="MBP2375285.1"/>
    </source>
</evidence>